<dbReference type="EMBL" id="MU004447">
    <property type="protein sequence ID" value="KAF2650690.1"/>
    <property type="molecule type" value="Genomic_DNA"/>
</dbReference>
<evidence type="ECO:0000313" key="2">
    <source>
        <dbReference type="EMBL" id="KAF2650690.1"/>
    </source>
</evidence>
<organism evidence="2 3">
    <name type="scientific">Lophiostoma macrostomum CBS 122681</name>
    <dbReference type="NCBI Taxonomy" id="1314788"/>
    <lineage>
        <taxon>Eukaryota</taxon>
        <taxon>Fungi</taxon>
        <taxon>Dikarya</taxon>
        <taxon>Ascomycota</taxon>
        <taxon>Pezizomycotina</taxon>
        <taxon>Dothideomycetes</taxon>
        <taxon>Pleosporomycetidae</taxon>
        <taxon>Pleosporales</taxon>
        <taxon>Lophiostomataceae</taxon>
        <taxon>Lophiostoma</taxon>
    </lineage>
</organism>
<feature type="region of interest" description="Disordered" evidence="1">
    <location>
        <begin position="1"/>
        <end position="62"/>
    </location>
</feature>
<evidence type="ECO:0000256" key="1">
    <source>
        <dbReference type="SAM" id="MobiDB-lite"/>
    </source>
</evidence>
<gene>
    <name evidence="2" type="ORF">K491DRAFT_697078</name>
</gene>
<accession>A0A6A6SSR0</accession>
<name>A0A6A6SSR0_9PLEO</name>
<dbReference type="Proteomes" id="UP000799324">
    <property type="component" value="Unassembled WGS sequence"/>
</dbReference>
<feature type="compositionally biased region" description="Polar residues" evidence="1">
    <location>
        <begin position="16"/>
        <end position="28"/>
    </location>
</feature>
<proteinExistence type="predicted"/>
<protein>
    <submittedName>
        <fullName evidence="2">Uncharacterized protein</fullName>
    </submittedName>
</protein>
<keyword evidence="3" id="KW-1185">Reference proteome</keyword>
<reference evidence="2" key="1">
    <citation type="journal article" date="2020" name="Stud. Mycol.">
        <title>101 Dothideomycetes genomes: a test case for predicting lifestyles and emergence of pathogens.</title>
        <authorList>
            <person name="Haridas S."/>
            <person name="Albert R."/>
            <person name="Binder M."/>
            <person name="Bloem J."/>
            <person name="Labutti K."/>
            <person name="Salamov A."/>
            <person name="Andreopoulos B."/>
            <person name="Baker S."/>
            <person name="Barry K."/>
            <person name="Bills G."/>
            <person name="Bluhm B."/>
            <person name="Cannon C."/>
            <person name="Castanera R."/>
            <person name="Culley D."/>
            <person name="Daum C."/>
            <person name="Ezra D."/>
            <person name="Gonzalez J."/>
            <person name="Henrissat B."/>
            <person name="Kuo A."/>
            <person name="Liang C."/>
            <person name="Lipzen A."/>
            <person name="Lutzoni F."/>
            <person name="Magnuson J."/>
            <person name="Mondo S."/>
            <person name="Nolan M."/>
            <person name="Ohm R."/>
            <person name="Pangilinan J."/>
            <person name="Park H.-J."/>
            <person name="Ramirez L."/>
            <person name="Alfaro M."/>
            <person name="Sun H."/>
            <person name="Tritt A."/>
            <person name="Yoshinaga Y."/>
            <person name="Zwiers L.-H."/>
            <person name="Turgeon B."/>
            <person name="Goodwin S."/>
            <person name="Spatafora J."/>
            <person name="Crous P."/>
            <person name="Grigoriev I."/>
        </authorList>
    </citation>
    <scope>NUCLEOTIDE SEQUENCE</scope>
    <source>
        <strain evidence="2">CBS 122681</strain>
    </source>
</reference>
<dbReference type="AlphaFoldDB" id="A0A6A6SSR0"/>
<sequence length="62" mass="6728">MDRFWTDPSPTWKMFPQSQDTAKTTSPARPQPAATGKTPQLSEAPKAVVDGKNSGANQGKQR</sequence>
<evidence type="ECO:0000313" key="3">
    <source>
        <dbReference type="Proteomes" id="UP000799324"/>
    </source>
</evidence>